<dbReference type="CDD" id="cd02808">
    <property type="entry name" value="GltS_FMN"/>
    <property type="match status" value="1"/>
</dbReference>
<sequence>MHTHASCGVGALVDLSGHATHALVADGLQLLANLDHRSARGAEEESGDGAGILLQIPHTLYADEVADLPARGGYGLGQAFMPRDDGRRARVRRLVEVVCAARGFDLVAWREVPVDPGGLGRTAADSRPAVWQFFVAPRNPAVQAEALDLQLYVLRRALERDADLHGLAGAGRELFYLCSLDRRTVVYKGLLTCPQLARFYPDLTDARTASALALLHARFSTNTLGAWQLAHPYRCLVHNGEINTLRGNLNWLRAHEAEMASERLGADIDTVLPVTGEGLSDSAVFDHVLELLVMTGRSLPHALRMMVPEAWQHDRTMDPARRDFYAWHAALMEPWDGPALVVATDGTQLAAILDRNGLRPCRYCLTRDRRLILASETGVLDTAAADIVHQGRLRPGQLFLADTTHGRIVPEDEIFATLAAPPYGAWLRTYQLRLGALARNVAPRPVEPPAQLARLQHTFGYTEELLHALLEKMAEGGKDPIGSMGDDTPPALLSARHRPLFAYFKQEFAQVSNPPLDYIREALVTSLAAPVGRHRNLLDTAPAHCRQLLLESPILADADLAALEALIAAPRNGIRACRVDITFAPEQALRDAIERVRADCSAAIEAGGEVLILDDRAAGPERLPIPSLLATGAVHHHLIRAGLRRRVALVLVAGEPAAVHPVCTLLGYGADAVYPWLAYRSLAVMASAGPLARVRDPQAAYRAALEGGLLKVMAKMGISTLASYKGAQIFEAIGLAQDFVDEYFTGTACALPAAGLELFEREARERHAAAWAEAPAGNAPLSAGGELYWRRDGEHHQWNPYTIGKLQQAAREADADAYRDFAAAVDGSPEAPATVRALLDFVPATDGGVPLAEVEPAAAILARFGTGSMSFGSLSREVHETLAVAMNRLGGSSGTGEGGEQVERFGTERACSMKQVASGRFGVTAQYLAEARQIEIKMAQGAKPGEGGELPGGKVDAGIAEVRFTVPGIGLISPPPHHDIYSIEDLAQLIHDLKCANPAAEIHVKLVAKAGVGTIAAGVAKARADAVLISGDAGGTGASVKTSIKGAGSGWELGLADTHRALMANRLRSRIRVRADGGFLTGRDVVVAALLGAEEYGFGTAALVALGCIMLRKCHCNTCSVGIATQDPELRRRFAGAPEHVMNYLGFVAEEVRTWMARLGFRSMDEMIGRVDCLNARALAHPKGLAVDVSALLAPVAGEDTSRRTRTQDHKLGEQIDHALIGPMLAALDRGERYAHRLAISNRDRTFGTLLSHEITRRHGAKGLPAETVRLDCHGHAGQSFGAFLCPGIHLQLTGDANDHVGKGLSGGRIVIATPADAGYPAAGNIIVGNVALYGATAGEAYINGQAGERFAVRNSGAQAVVEGAGDHACEYMTGGTVVFLGPLGRNFGAGMSGGVAYLLDTDPQLRLRLADSALCAELPDEARDHPRLQRLLAAHVAHTGSALARALLADWTAAAERFLKIIPAAYAALTEARPAPPAPAPAPSENHPDGYRRYPRIPIAYRAPDERIGDHREIYAPNWDAGALLVQGERCMDCGVPACMAGCPIGNRIPEWNDLVARGDWHTALARLHATNNFPEFTGYACPAPCEPACTLAIGGEAVTIKSIERAIVDRGWAEGWIVPQPPAERSGRRVAVVGSGPAGLAAAQQLNRAGHHVTVFERDDAIGGLLTYGIPDFKLAKARVARRVEQLAAEGVRFRTGVTVGTDLPLDRLRREYDAVCLALGALAPREVEAPGRTLGGVHLGLPYLIAENRRQAGRPAAPLDAHGRRVLVLGGGDTGADCVATAHRQGAAQVTQVSIHPRPPDERPPGNPWPAWPQSFEPTYALTEGGRAVFGLNSVEFLDADGDGEVDAVRFERVRWQRDAAGRRTAKEVLERGIRLDAELVLIAAGFAGPDLAPFAADGLTPDAHGRLAADAAMMSPLPGVFVAGDARRGPSLIVWAIGEGRDAARAIDRYLAGTSRLPASLATANPPLAARGL</sequence>
<dbReference type="InterPro" id="IPR006005">
    <property type="entry name" value="Glut_synth_ssu1"/>
</dbReference>
<evidence type="ECO:0000256" key="2">
    <source>
        <dbReference type="ARBA" id="ARBA00001927"/>
    </source>
</evidence>
<dbReference type="Gene3D" id="2.160.20.60">
    <property type="entry name" value="Glutamate synthase, alpha subunit, C-terminal domain"/>
    <property type="match status" value="1"/>
</dbReference>
<dbReference type="GO" id="GO:0005506">
    <property type="term" value="F:iron ion binding"/>
    <property type="evidence" value="ECO:0007669"/>
    <property type="project" value="InterPro"/>
</dbReference>
<feature type="region of interest" description="Disordered" evidence="20">
    <location>
        <begin position="1792"/>
        <end position="1812"/>
    </location>
</feature>
<evidence type="ECO:0000313" key="23">
    <source>
        <dbReference type="EMBL" id="MBT0961111.1"/>
    </source>
</evidence>
<feature type="domain" description="Glutamine amidotransferase type-2" evidence="21">
    <location>
        <begin position="7"/>
        <end position="404"/>
    </location>
</feature>
<dbReference type="InterPro" id="IPR013785">
    <property type="entry name" value="Aldolase_TIM"/>
</dbReference>
<dbReference type="Pfam" id="PF04898">
    <property type="entry name" value="Glu_syn_central"/>
    <property type="match status" value="1"/>
</dbReference>
<dbReference type="Gene3D" id="1.10.1060.10">
    <property type="entry name" value="Alpha-helical ferredoxin"/>
    <property type="match status" value="1"/>
</dbReference>
<dbReference type="Pfam" id="PF01493">
    <property type="entry name" value="GXGXG"/>
    <property type="match status" value="1"/>
</dbReference>
<dbReference type="InterPro" id="IPR036485">
    <property type="entry name" value="Glu_synth_asu_C_sf"/>
</dbReference>
<dbReference type="NCBIfam" id="TIGR01317">
    <property type="entry name" value="GOGAT_sm_gam"/>
    <property type="match status" value="1"/>
</dbReference>
<dbReference type="SUPFAM" id="SSF51971">
    <property type="entry name" value="Nucleotide-binding domain"/>
    <property type="match status" value="2"/>
</dbReference>
<evidence type="ECO:0000256" key="20">
    <source>
        <dbReference type="SAM" id="MobiDB-lite"/>
    </source>
</evidence>
<dbReference type="PRINTS" id="PR00419">
    <property type="entry name" value="ADXRDTASE"/>
</dbReference>
<feature type="domain" description="4Fe-4S ferredoxin-type" evidence="22">
    <location>
        <begin position="1523"/>
        <end position="1554"/>
    </location>
</feature>
<keyword evidence="24" id="KW-1185">Reference proteome</keyword>
<dbReference type="SUPFAM" id="SSF46548">
    <property type="entry name" value="alpha-helical ferredoxin"/>
    <property type="match status" value="1"/>
</dbReference>
<dbReference type="Gene3D" id="3.20.20.70">
    <property type="entry name" value="Aldolase class I"/>
    <property type="match status" value="2"/>
</dbReference>
<dbReference type="InterPro" id="IPR002932">
    <property type="entry name" value="Glu_synthdom"/>
</dbReference>
<dbReference type="GO" id="GO:0010181">
    <property type="term" value="F:FMN binding"/>
    <property type="evidence" value="ECO:0007669"/>
    <property type="project" value="InterPro"/>
</dbReference>
<dbReference type="GO" id="GO:0004355">
    <property type="term" value="F:glutamate synthase (NADPH) activity"/>
    <property type="evidence" value="ECO:0007669"/>
    <property type="project" value="UniProtKB-EC"/>
</dbReference>
<evidence type="ECO:0000256" key="11">
    <source>
        <dbReference type="ARBA" id="ARBA00022827"/>
    </source>
</evidence>
<dbReference type="Gene3D" id="3.50.50.60">
    <property type="entry name" value="FAD/NAD(P)-binding domain"/>
    <property type="match status" value="2"/>
</dbReference>
<comment type="catalytic activity">
    <reaction evidence="18">
        <text>2 L-glutamate + NADP(+) = L-glutamine + 2-oxoglutarate + NADPH + H(+)</text>
        <dbReference type="Rhea" id="RHEA:15501"/>
        <dbReference type="ChEBI" id="CHEBI:15378"/>
        <dbReference type="ChEBI" id="CHEBI:16810"/>
        <dbReference type="ChEBI" id="CHEBI:29985"/>
        <dbReference type="ChEBI" id="CHEBI:57783"/>
        <dbReference type="ChEBI" id="CHEBI:58349"/>
        <dbReference type="ChEBI" id="CHEBI:58359"/>
        <dbReference type="EC" id="1.4.1.13"/>
    </reaction>
</comment>
<comment type="pathway">
    <text evidence="4">Amino-acid biosynthesis; L-glutamate biosynthesis via GLT pathway; L-glutamate from 2-oxoglutarate and L-glutamine (NAD(+) route): step 1/1.</text>
</comment>
<comment type="cofactor">
    <cofactor evidence="1">
        <name>FMN</name>
        <dbReference type="ChEBI" id="CHEBI:58210"/>
    </cofactor>
</comment>
<dbReference type="SUPFAM" id="SSF51395">
    <property type="entry name" value="FMN-linked oxidoreductases"/>
    <property type="match status" value="1"/>
</dbReference>
<comment type="catalytic activity">
    <reaction evidence="19">
        <text>2 L-glutamate + NAD(+) = L-glutamine + 2-oxoglutarate + NADH + H(+)</text>
        <dbReference type="Rhea" id="RHEA:13753"/>
        <dbReference type="ChEBI" id="CHEBI:15378"/>
        <dbReference type="ChEBI" id="CHEBI:16810"/>
        <dbReference type="ChEBI" id="CHEBI:29985"/>
        <dbReference type="ChEBI" id="CHEBI:57540"/>
        <dbReference type="ChEBI" id="CHEBI:57945"/>
        <dbReference type="ChEBI" id="CHEBI:58359"/>
        <dbReference type="EC" id="1.4.1.14"/>
    </reaction>
</comment>
<comment type="similarity">
    <text evidence="6">In the N-terminal section; belongs to the NADH:flavin oxidoreductase/NADH oxidase family.</text>
</comment>
<dbReference type="FunFam" id="2.160.20.60:FF:000001">
    <property type="entry name" value="Glutamate synthase, large subunit"/>
    <property type="match status" value="1"/>
</dbReference>
<dbReference type="InterPro" id="IPR028261">
    <property type="entry name" value="DPD_II"/>
</dbReference>
<dbReference type="PANTHER" id="PTHR43100:SF1">
    <property type="entry name" value="GLUTAMATE SYNTHASE [NADPH] SMALL CHAIN"/>
    <property type="match status" value="1"/>
</dbReference>
<protein>
    <submittedName>
        <fullName evidence="23">Glutamate synthase large subunit</fullName>
        <ecNumber evidence="23">1.4.1.13</ecNumber>
    </submittedName>
</protein>
<keyword evidence="13 23" id="KW-0560">Oxidoreductase</keyword>
<name>A0A944D9P1_DENI1</name>
<evidence type="ECO:0000256" key="3">
    <source>
        <dbReference type="ARBA" id="ARBA00001974"/>
    </source>
</evidence>
<dbReference type="InterPro" id="IPR009051">
    <property type="entry name" value="Helical_ferredxn"/>
</dbReference>
<dbReference type="SUPFAM" id="SSF56235">
    <property type="entry name" value="N-terminal nucleophile aminohydrolases (Ntn hydrolases)"/>
    <property type="match status" value="1"/>
</dbReference>
<evidence type="ECO:0000256" key="17">
    <source>
        <dbReference type="ARBA" id="ARBA00023291"/>
    </source>
</evidence>
<dbReference type="CDD" id="cd00713">
    <property type="entry name" value="GltS"/>
    <property type="match status" value="1"/>
</dbReference>
<evidence type="ECO:0000256" key="1">
    <source>
        <dbReference type="ARBA" id="ARBA00001917"/>
    </source>
</evidence>
<comment type="cofactor">
    <cofactor evidence="3">
        <name>FAD</name>
        <dbReference type="ChEBI" id="CHEBI:57692"/>
    </cofactor>
</comment>
<dbReference type="InterPro" id="IPR006982">
    <property type="entry name" value="Glu_synth_centr_N"/>
</dbReference>
<keyword evidence="15" id="KW-0411">Iron-sulfur</keyword>
<reference evidence="24" key="1">
    <citation type="journal article" date="2022" name="ISME J.">
        <title>Genetic and phylogenetic analysis of dissimilatory iodate-reducing bacteria identifies potential niches across the world's oceans.</title>
        <authorList>
            <person name="Reyes-Umana V."/>
            <person name="Henning Z."/>
            <person name="Lee K."/>
            <person name="Barnum T.P."/>
            <person name="Coates J.D."/>
        </authorList>
    </citation>
    <scope>NUCLEOTIDE SEQUENCE [LARGE SCALE GENOMIC DNA]</scope>
    <source>
        <strain evidence="24">IR12</strain>
    </source>
</reference>
<dbReference type="InterPro" id="IPR029055">
    <property type="entry name" value="Ntn_hydrolases_N"/>
</dbReference>
<evidence type="ECO:0000256" key="9">
    <source>
        <dbReference type="ARBA" id="ARBA00022643"/>
    </source>
</evidence>
<keyword evidence="7" id="KW-0028">Amino-acid biosynthesis</keyword>
<dbReference type="InterPro" id="IPR023753">
    <property type="entry name" value="FAD/NAD-binding_dom"/>
</dbReference>
<organism evidence="23 24">
    <name type="scientific">Denitromonas iodatirespirans</name>
    <dbReference type="NCBI Taxonomy" id="2795389"/>
    <lineage>
        <taxon>Bacteria</taxon>
        <taxon>Pseudomonadati</taxon>
        <taxon>Pseudomonadota</taxon>
        <taxon>Betaproteobacteria</taxon>
        <taxon>Rhodocyclales</taxon>
        <taxon>Zoogloeaceae</taxon>
        <taxon>Denitromonas</taxon>
    </lineage>
</organism>
<keyword evidence="10" id="KW-0479">Metal-binding</keyword>
<dbReference type="Pfam" id="PF01645">
    <property type="entry name" value="Glu_synthase"/>
    <property type="match status" value="1"/>
</dbReference>
<dbReference type="PROSITE" id="PS51278">
    <property type="entry name" value="GATASE_TYPE_2"/>
    <property type="match status" value="1"/>
</dbReference>
<dbReference type="PIRSF" id="PIRSF000187">
    <property type="entry name" value="GOGAT"/>
    <property type="match status" value="1"/>
</dbReference>
<evidence type="ECO:0000259" key="21">
    <source>
        <dbReference type="PROSITE" id="PS51278"/>
    </source>
</evidence>
<accession>A0A944D9P1</accession>
<dbReference type="Gene3D" id="3.60.20.10">
    <property type="entry name" value="Glutamine Phosphoribosylpyrophosphate, subunit 1, domain 1"/>
    <property type="match status" value="1"/>
</dbReference>
<proteinExistence type="inferred from homology"/>
<evidence type="ECO:0000256" key="7">
    <source>
        <dbReference type="ARBA" id="ARBA00022605"/>
    </source>
</evidence>
<evidence type="ECO:0000259" key="22">
    <source>
        <dbReference type="PROSITE" id="PS51379"/>
    </source>
</evidence>
<dbReference type="InterPro" id="IPR017932">
    <property type="entry name" value="GATase_2_dom"/>
</dbReference>
<evidence type="ECO:0000256" key="12">
    <source>
        <dbReference type="ARBA" id="ARBA00022962"/>
    </source>
</evidence>
<keyword evidence="12" id="KW-0315">Glutamine amidotransferase</keyword>
<keyword evidence="17" id="KW-0003">3Fe-4S</keyword>
<keyword evidence="14" id="KW-0408">Iron</keyword>
<dbReference type="EC" id="1.4.1.13" evidence="23"/>
<evidence type="ECO:0000256" key="19">
    <source>
        <dbReference type="ARBA" id="ARBA00048867"/>
    </source>
</evidence>
<evidence type="ECO:0000256" key="5">
    <source>
        <dbReference type="ARBA" id="ARBA00009716"/>
    </source>
</evidence>
<evidence type="ECO:0000256" key="10">
    <source>
        <dbReference type="ARBA" id="ARBA00022723"/>
    </source>
</evidence>
<evidence type="ECO:0000256" key="13">
    <source>
        <dbReference type="ARBA" id="ARBA00023002"/>
    </source>
</evidence>
<comment type="caution">
    <text evidence="23">The sequence shown here is derived from an EMBL/GenBank/DDBJ whole genome shotgun (WGS) entry which is preliminary data.</text>
</comment>
<dbReference type="Pfam" id="PF14691">
    <property type="entry name" value="Fer4_20"/>
    <property type="match status" value="1"/>
</dbReference>
<dbReference type="GO" id="GO:0050660">
    <property type="term" value="F:flavin adenine dinucleotide binding"/>
    <property type="evidence" value="ECO:0007669"/>
    <property type="project" value="InterPro"/>
</dbReference>
<dbReference type="GO" id="GO:0006537">
    <property type="term" value="P:glutamate biosynthetic process"/>
    <property type="evidence" value="ECO:0007669"/>
    <property type="project" value="UniProtKB-KW"/>
</dbReference>
<evidence type="ECO:0000313" key="24">
    <source>
        <dbReference type="Proteomes" id="UP000694660"/>
    </source>
</evidence>
<dbReference type="NCBIfam" id="NF008730">
    <property type="entry name" value="PRK11750.1"/>
    <property type="match status" value="1"/>
</dbReference>
<evidence type="ECO:0000256" key="16">
    <source>
        <dbReference type="ARBA" id="ARBA00023164"/>
    </source>
</evidence>
<gene>
    <name evidence="23" type="primary">gltB</name>
    <name evidence="23" type="ORF">I8J34_07965</name>
</gene>
<dbReference type="InterPro" id="IPR051394">
    <property type="entry name" value="Glutamate_Synthase"/>
</dbReference>
<keyword evidence="16" id="KW-0314">Glutamate biosynthesis</keyword>
<dbReference type="Pfam" id="PF07992">
    <property type="entry name" value="Pyr_redox_2"/>
    <property type="match status" value="2"/>
</dbReference>
<dbReference type="GO" id="GO:0016040">
    <property type="term" value="F:glutamate synthase (NADH) activity"/>
    <property type="evidence" value="ECO:0007669"/>
    <property type="project" value="UniProtKB-EC"/>
</dbReference>
<evidence type="ECO:0000256" key="6">
    <source>
        <dbReference type="ARBA" id="ARBA00011048"/>
    </source>
</evidence>
<dbReference type="PROSITE" id="PS51379">
    <property type="entry name" value="4FE4S_FER_2"/>
    <property type="match status" value="1"/>
</dbReference>
<dbReference type="InterPro" id="IPR017896">
    <property type="entry name" value="4Fe4S_Fe-S-bd"/>
</dbReference>
<evidence type="ECO:0000256" key="4">
    <source>
        <dbReference type="ARBA" id="ARBA00004944"/>
    </source>
</evidence>
<dbReference type="InterPro" id="IPR002489">
    <property type="entry name" value="Glu_synth_asu_C"/>
</dbReference>
<dbReference type="RefSeq" id="WP_214360863.1">
    <property type="nucleotide sequence ID" value="NZ_JAEKFT010000006.1"/>
</dbReference>
<dbReference type="GO" id="GO:0016639">
    <property type="term" value="F:oxidoreductase activity, acting on the CH-NH2 group of donors, NAD or NADP as acceptor"/>
    <property type="evidence" value="ECO:0007669"/>
    <property type="project" value="InterPro"/>
</dbReference>
<dbReference type="Pfam" id="PF00310">
    <property type="entry name" value="GATase_2"/>
    <property type="match status" value="1"/>
</dbReference>
<keyword evidence="8" id="KW-0285">Flavoprotein</keyword>
<dbReference type="SUPFAM" id="SSF69336">
    <property type="entry name" value="Alpha subunit of glutamate synthase, C-terminal domain"/>
    <property type="match status" value="1"/>
</dbReference>
<dbReference type="InterPro" id="IPR012220">
    <property type="entry name" value="Glu_synth_euk"/>
</dbReference>
<keyword evidence="11" id="KW-0274">FAD</keyword>
<comment type="cofactor">
    <cofactor evidence="2">
        <name>[3Fe-4S] cluster</name>
        <dbReference type="ChEBI" id="CHEBI:21137"/>
    </cofactor>
</comment>
<evidence type="ECO:0000256" key="18">
    <source>
        <dbReference type="ARBA" id="ARBA00048151"/>
    </source>
</evidence>
<dbReference type="Proteomes" id="UP000694660">
    <property type="component" value="Unassembled WGS sequence"/>
</dbReference>
<dbReference type="PANTHER" id="PTHR43100">
    <property type="entry name" value="GLUTAMATE SYNTHASE [NADPH] SMALL CHAIN"/>
    <property type="match status" value="1"/>
</dbReference>
<comment type="similarity">
    <text evidence="5">Belongs to the glutamate synthase family.</text>
</comment>
<evidence type="ECO:0000256" key="14">
    <source>
        <dbReference type="ARBA" id="ARBA00023004"/>
    </source>
</evidence>
<dbReference type="InterPro" id="IPR036188">
    <property type="entry name" value="FAD/NAD-bd_sf"/>
</dbReference>
<evidence type="ECO:0000256" key="8">
    <source>
        <dbReference type="ARBA" id="ARBA00022630"/>
    </source>
</evidence>
<dbReference type="GO" id="GO:0051538">
    <property type="term" value="F:3 iron, 4 sulfur cluster binding"/>
    <property type="evidence" value="ECO:0007669"/>
    <property type="project" value="UniProtKB-KW"/>
</dbReference>
<dbReference type="CDD" id="cd00982">
    <property type="entry name" value="gltB_C"/>
    <property type="match status" value="1"/>
</dbReference>
<dbReference type="EMBL" id="JAEKFT010000006">
    <property type="protein sequence ID" value="MBT0961111.1"/>
    <property type="molecule type" value="Genomic_DNA"/>
</dbReference>
<keyword evidence="9" id="KW-0288">FMN</keyword>
<evidence type="ECO:0000256" key="15">
    <source>
        <dbReference type="ARBA" id="ARBA00023014"/>
    </source>
</evidence>